<dbReference type="VEuPathDB" id="VectorBase:AALF003542"/>
<evidence type="ECO:0000256" key="1">
    <source>
        <dbReference type="SAM" id="Phobius"/>
    </source>
</evidence>
<sequence>MSTLMNMYRVLRGSPVAILGGAILITGSVMVVVKKVYEPHKARNRRAEAEYIADYLFRKEQEALGSPLRDDKETLKD</sequence>
<name>A0A023EDY7_AEDAL</name>
<protein>
    <submittedName>
        <fullName evidence="2">Uncharacterized protein</fullName>
    </submittedName>
</protein>
<accession>A0A023EDY7</accession>
<evidence type="ECO:0000313" key="2">
    <source>
        <dbReference type="EMBL" id="JAC06829.1"/>
    </source>
</evidence>
<dbReference type="EMBL" id="GAPW01006769">
    <property type="protein sequence ID" value="JAC06829.1"/>
    <property type="molecule type" value="mRNA"/>
</dbReference>
<keyword evidence="1" id="KW-0812">Transmembrane</keyword>
<proteinExistence type="evidence at transcript level"/>
<reference evidence="2" key="1">
    <citation type="journal article" date="2014" name="PLoS Negl. Trop. Dis.">
        <title>Identification and characterization of seminal fluid proteins in the Asian tiger mosquito, Aedes albopictus.</title>
        <authorList>
            <person name="Boes K.E."/>
            <person name="Ribeiro J.M."/>
            <person name="Wong A."/>
            <person name="Harrington L.C."/>
            <person name="Wolfner M.F."/>
            <person name="Sirot L.K."/>
        </authorList>
    </citation>
    <scope>NUCLEOTIDE SEQUENCE</scope>
    <source>
        <tissue evidence="2">Reproductive organs</tissue>
    </source>
</reference>
<keyword evidence="1" id="KW-1133">Transmembrane helix</keyword>
<keyword evidence="1" id="KW-0472">Membrane</keyword>
<feature type="transmembrane region" description="Helical" evidence="1">
    <location>
        <begin position="16"/>
        <end position="37"/>
    </location>
</feature>
<dbReference type="EMBL" id="GAPW01006768">
    <property type="protein sequence ID" value="JAC06830.1"/>
    <property type="molecule type" value="mRNA"/>
</dbReference>
<dbReference type="AlphaFoldDB" id="A0A023EDY7"/>
<organism evidence="2">
    <name type="scientific">Aedes albopictus</name>
    <name type="common">Asian tiger mosquito</name>
    <name type="synonym">Stegomyia albopicta</name>
    <dbReference type="NCBI Taxonomy" id="7160"/>
    <lineage>
        <taxon>Eukaryota</taxon>
        <taxon>Metazoa</taxon>
        <taxon>Ecdysozoa</taxon>
        <taxon>Arthropoda</taxon>
        <taxon>Hexapoda</taxon>
        <taxon>Insecta</taxon>
        <taxon>Pterygota</taxon>
        <taxon>Neoptera</taxon>
        <taxon>Endopterygota</taxon>
        <taxon>Diptera</taxon>
        <taxon>Nematocera</taxon>
        <taxon>Culicoidea</taxon>
        <taxon>Culicidae</taxon>
        <taxon>Culicinae</taxon>
        <taxon>Aedini</taxon>
        <taxon>Aedes</taxon>
        <taxon>Stegomyia</taxon>
    </lineage>
</organism>